<sequence length="406" mass="47102">MTLQEFGILLTHKSTLGDRCSPNVVFSTSVKVLYPDIVLTASSKVEKQEKEKNFRLLKEEEDSHHSPPSNLRVKLRRLVFAFIRCPSSRCSISVLTRNIFSITALKWDDVPLKYIELVKLGLQHWFELDFDDRALTRFVEYQMLNTWKDFRRDNDRHFKQFSDPKEARANPLMRLEQSRVNKAARAQQPYKHRSKSKSFLQQQHDLVEECGRLVDCVASRTSEFISQAAVDAHRVHNHSLGMRYARPYWVGDWAIQKILVGAQSLNPRRVLLPVLLLLMRCIRERDEEDDRGDKSSIERTVNTLGVRKSFSWRLQGDLLDVMEETSGKTFSNIASGKLISMHKGDVGRTTLSMWVARRHELCWGRVYFDIVPLARRKKLPRRWTTVLANGVSDIGITLADVLRYFG</sequence>
<dbReference type="AlphaFoldDB" id="A0A5D3DHV8"/>
<dbReference type="Proteomes" id="UP000321947">
    <property type="component" value="Unassembled WGS sequence"/>
</dbReference>
<name>A0A5D3DHV8_CUCMM</name>
<comment type="caution">
    <text evidence="1">The sequence shown here is derived from an EMBL/GenBank/DDBJ whole genome shotgun (WGS) entry which is preliminary data.</text>
</comment>
<organism evidence="1 2">
    <name type="scientific">Cucumis melo var. makuwa</name>
    <name type="common">Oriental melon</name>
    <dbReference type="NCBI Taxonomy" id="1194695"/>
    <lineage>
        <taxon>Eukaryota</taxon>
        <taxon>Viridiplantae</taxon>
        <taxon>Streptophyta</taxon>
        <taxon>Embryophyta</taxon>
        <taxon>Tracheophyta</taxon>
        <taxon>Spermatophyta</taxon>
        <taxon>Magnoliopsida</taxon>
        <taxon>eudicotyledons</taxon>
        <taxon>Gunneridae</taxon>
        <taxon>Pentapetalae</taxon>
        <taxon>rosids</taxon>
        <taxon>fabids</taxon>
        <taxon>Cucurbitales</taxon>
        <taxon>Cucurbitaceae</taxon>
        <taxon>Benincaseae</taxon>
        <taxon>Cucumis</taxon>
    </lineage>
</organism>
<gene>
    <name evidence="1" type="ORF">E5676_scaffold142G001880</name>
</gene>
<proteinExistence type="predicted"/>
<accession>A0A5D3DHV8</accession>
<evidence type="ECO:0000313" key="1">
    <source>
        <dbReference type="EMBL" id="TYK23163.1"/>
    </source>
</evidence>
<dbReference type="EMBL" id="SSTD01004586">
    <property type="protein sequence ID" value="TYK23163.1"/>
    <property type="molecule type" value="Genomic_DNA"/>
</dbReference>
<protein>
    <submittedName>
        <fullName evidence="1">CACTA en-spm transposon protein</fullName>
    </submittedName>
</protein>
<evidence type="ECO:0000313" key="2">
    <source>
        <dbReference type="Proteomes" id="UP000321947"/>
    </source>
</evidence>
<reference evidence="1 2" key="1">
    <citation type="submission" date="2019-08" db="EMBL/GenBank/DDBJ databases">
        <title>Draft genome sequences of two oriental melons (Cucumis melo L. var makuwa).</title>
        <authorList>
            <person name="Kwon S.-Y."/>
        </authorList>
    </citation>
    <scope>NUCLEOTIDE SEQUENCE [LARGE SCALE GENOMIC DNA]</scope>
    <source>
        <strain evidence="2">cv. Chang Bougi</strain>
        <tissue evidence="1">Leaf</tissue>
    </source>
</reference>